<reference evidence="1 2" key="1">
    <citation type="journal article" date="2014" name="Nat. Commun.">
        <title>Klebsormidium flaccidum genome reveals primary factors for plant terrestrial adaptation.</title>
        <authorList>
            <person name="Hori K."/>
            <person name="Maruyama F."/>
            <person name="Fujisawa T."/>
            <person name="Togashi T."/>
            <person name="Yamamoto N."/>
            <person name="Seo M."/>
            <person name="Sato S."/>
            <person name="Yamada T."/>
            <person name="Mori H."/>
            <person name="Tajima N."/>
            <person name="Moriyama T."/>
            <person name="Ikeuchi M."/>
            <person name="Watanabe M."/>
            <person name="Wada H."/>
            <person name="Kobayashi K."/>
            <person name="Saito M."/>
            <person name="Masuda T."/>
            <person name="Sasaki-Sekimoto Y."/>
            <person name="Mashiguchi K."/>
            <person name="Awai K."/>
            <person name="Shimojima M."/>
            <person name="Masuda S."/>
            <person name="Iwai M."/>
            <person name="Nobusawa T."/>
            <person name="Narise T."/>
            <person name="Kondo S."/>
            <person name="Saito H."/>
            <person name="Sato R."/>
            <person name="Murakawa M."/>
            <person name="Ihara Y."/>
            <person name="Oshima-Yamada Y."/>
            <person name="Ohtaka K."/>
            <person name="Satoh M."/>
            <person name="Sonobe K."/>
            <person name="Ishii M."/>
            <person name="Ohtani R."/>
            <person name="Kanamori-Sato M."/>
            <person name="Honoki R."/>
            <person name="Miyazaki D."/>
            <person name="Mochizuki H."/>
            <person name="Umetsu J."/>
            <person name="Higashi K."/>
            <person name="Shibata D."/>
            <person name="Kamiya Y."/>
            <person name="Sato N."/>
            <person name="Nakamura Y."/>
            <person name="Tabata S."/>
            <person name="Ida S."/>
            <person name="Kurokawa K."/>
            <person name="Ohta H."/>
        </authorList>
    </citation>
    <scope>NUCLEOTIDE SEQUENCE [LARGE SCALE GENOMIC DNA]</scope>
    <source>
        <strain evidence="1 2">NIES-2285</strain>
    </source>
</reference>
<accession>A0A1Y1IHQ0</accession>
<dbReference type="SMART" id="SM01425">
    <property type="entry name" value="EsV_1_7"/>
    <property type="match status" value="6"/>
</dbReference>
<evidence type="ECO:0000313" key="1">
    <source>
        <dbReference type="EMBL" id="GAQ90334.1"/>
    </source>
</evidence>
<proteinExistence type="predicted"/>
<protein>
    <submittedName>
        <fullName evidence="1">Uncharacterized protein</fullName>
    </submittedName>
</protein>
<dbReference type="EMBL" id="DF237577">
    <property type="protein sequence ID" value="GAQ90334.1"/>
    <property type="molecule type" value="Genomic_DNA"/>
</dbReference>
<name>A0A1Y1IHQ0_KLENI</name>
<dbReference type="AlphaFoldDB" id="A0A1Y1IHQ0"/>
<sequence>MDPWVKYCLNFVLGLTTGAPTLGLLQWSYTWGGTTVLFDPQKSEGGATHRCRSPGCIRWTSYGFITKKVGARWCHAHATDGMEDLRILKCSSVARGGGPCRAQPSHGFEGDKRPMRCRKHAEDGMENVRMPGCQHQGCKRQPLYREPGLDKKPTRCRNHALPSMKDLGGAMCWGGDGSCTKRPSYGFRKNTRPMRCGSHKELGMEDLISTRCNFQGCRTIASYGVRAPNSHVIRRMRCKAHCTLEMTCGTKGPACTAPGGCQTRPSYGLPDKFDGEHHPFPKRCKKHSLQGMEYTRLAARAKKKRALEMAKQEPASVVSRPPITARSAAKPLSLAPTPRLRSTLKCAMATAPIVEPNEDEDLDEDLDANEAQAEDLTRTWPRESCMQGSPEEQIAVVQQREQKAFENLGDLVTLQELEEIEDQKNDQMWGRDGPSSSELAGMSEFDRDFSSSWGRVVMMPPSSTFSSSLMVRQR</sequence>
<dbReference type="Proteomes" id="UP000054558">
    <property type="component" value="Unassembled WGS sequence"/>
</dbReference>
<evidence type="ECO:0000313" key="2">
    <source>
        <dbReference type="Proteomes" id="UP000054558"/>
    </source>
</evidence>
<dbReference type="InterPro" id="IPR043822">
    <property type="entry name" value="EsV_1_7_cys"/>
</dbReference>
<keyword evidence="2" id="KW-1185">Reference proteome</keyword>
<dbReference type="Pfam" id="PF19114">
    <property type="entry name" value="EsV_1_7_cys"/>
    <property type="match status" value="6"/>
</dbReference>
<dbReference type="OrthoDB" id="2441233at2759"/>
<gene>
    <name evidence="1" type="ORF">KFL_006280090</name>
</gene>
<organism evidence="1 2">
    <name type="scientific">Klebsormidium nitens</name>
    <name type="common">Green alga</name>
    <name type="synonym">Ulothrix nitens</name>
    <dbReference type="NCBI Taxonomy" id="105231"/>
    <lineage>
        <taxon>Eukaryota</taxon>
        <taxon>Viridiplantae</taxon>
        <taxon>Streptophyta</taxon>
        <taxon>Klebsormidiophyceae</taxon>
        <taxon>Klebsormidiales</taxon>
        <taxon>Klebsormidiaceae</taxon>
        <taxon>Klebsormidium</taxon>
    </lineage>
</organism>